<dbReference type="PANTHER" id="PTHR11910">
    <property type="entry name" value="ATP SYNTHASE DELTA CHAIN"/>
    <property type="match status" value="1"/>
</dbReference>
<evidence type="ECO:0000256" key="7">
    <source>
        <dbReference type="HAMAP-Rule" id="MF_01416"/>
    </source>
</evidence>
<name>A0A1H3ZV96_XYLRU</name>
<dbReference type="InterPro" id="IPR026015">
    <property type="entry name" value="ATP_synth_OSCP/delta_N_sf"/>
</dbReference>
<dbReference type="GO" id="GO:0005886">
    <property type="term" value="C:plasma membrane"/>
    <property type="evidence" value="ECO:0007669"/>
    <property type="project" value="UniProtKB-SubCell"/>
</dbReference>
<comment type="function">
    <text evidence="7">This protein is part of the stalk that links CF(0) to CF(1). It either transmits conformational changes from CF(0) to CF(1) or is implicated in proton conduction.</text>
</comment>
<keyword evidence="4 7" id="KW-0406">Ion transport</keyword>
<accession>A0A1H3ZV96</accession>
<evidence type="ECO:0000256" key="3">
    <source>
        <dbReference type="ARBA" id="ARBA00022781"/>
    </source>
</evidence>
<dbReference type="PRINTS" id="PR00125">
    <property type="entry name" value="ATPASEDELTA"/>
</dbReference>
<dbReference type="NCBIfam" id="TIGR01145">
    <property type="entry name" value="ATP_synt_delta"/>
    <property type="match status" value="1"/>
</dbReference>
<sequence length="178" mass="20097">MDIGVISVRYARALLKSATDAKIEQQVYAEMQQIAKSYIEVPQLRSTIDNPMLSKDKKEALLLTAAGKEPSALMKAFVQLVLKEDRESVMQFIANSYVTLYRQQKNVIRGRLITAAAVSPETEQKMRRMVESKTNGTVEFESQVNPDIIGGFILEYDTYRMDASVKTKLNSILNTLKK</sequence>
<evidence type="ECO:0000313" key="8">
    <source>
        <dbReference type="EMBL" id="SEA27202.1"/>
    </source>
</evidence>
<keyword evidence="6 7" id="KW-0066">ATP synthesis</keyword>
<dbReference type="Gene3D" id="1.10.520.20">
    <property type="entry name" value="N-terminal domain of the delta subunit of the F1F0-ATP synthase"/>
    <property type="match status" value="1"/>
</dbReference>
<dbReference type="OrthoDB" id="9802471at2"/>
<evidence type="ECO:0000313" key="9">
    <source>
        <dbReference type="Proteomes" id="UP000182257"/>
    </source>
</evidence>
<comment type="similarity">
    <text evidence="7">Belongs to the ATPase delta chain family.</text>
</comment>
<dbReference type="AlphaFoldDB" id="A0A1H3ZV96"/>
<proteinExistence type="inferred from homology"/>
<dbReference type="EMBL" id="FNRF01000002">
    <property type="protein sequence ID" value="SEA27202.1"/>
    <property type="molecule type" value="Genomic_DNA"/>
</dbReference>
<evidence type="ECO:0000256" key="1">
    <source>
        <dbReference type="ARBA" id="ARBA00004370"/>
    </source>
</evidence>
<comment type="subcellular location">
    <subcellularLocation>
        <location evidence="7">Cell membrane</location>
        <topology evidence="7">Peripheral membrane protein</topology>
    </subcellularLocation>
    <subcellularLocation>
        <location evidence="1">Membrane</location>
    </subcellularLocation>
</comment>
<reference evidence="8 9" key="1">
    <citation type="submission" date="2016-10" db="EMBL/GenBank/DDBJ databases">
        <authorList>
            <person name="de Groot N.N."/>
        </authorList>
    </citation>
    <scope>NUCLEOTIDE SEQUENCE [LARGE SCALE GENOMIC DNA]</scope>
    <source>
        <strain evidence="8 9">D31d</strain>
    </source>
</reference>
<comment type="function">
    <text evidence="7">F(1)F(0) ATP synthase produces ATP from ADP in the presence of a proton or sodium gradient. F-type ATPases consist of two structural domains, F(1) containing the extramembraneous catalytic core and F(0) containing the membrane proton channel, linked together by a central stalk and a peripheral stalk. During catalysis, ATP synthesis in the catalytic domain of F(1) is coupled via a rotary mechanism of the central stalk subunits to proton translocation.</text>
</comment>
<dbReference type="HAMAP" id="MF_01416">
    <property type="entry name" value="ATP_synth_delta_bact"/>
    <property type="match status" value="1"/>
</dbReference>
<dbReference type="RefSeq" id="WP_074760458.1">
    <property type="nucleotide sequence ID" value="NZ_FNRF01000002.1"/>
</dbReference>
<keyword evidence="5 7" id="KW-0472">Membrane</keyword>
<protein>
    <recommendedName>
        <fullName evidence="7">ATP synthase subunit delta</fullName>
    </recommendedName>
    <alternativeName>
        <fullName evidence="7">ATP synthase F(1) sector subunit delta</fullName>
    </alternativeName>
    <alternativeName>
        <fullName evidence="7">F-type ATPase subunit delta</fullName>
        <shortName evidence="7">F-ATPase subunit delta</shortName>
    </alternativeName>
</protein>
<dbReference type="GO" id="GO:0045259">
    <property type="term" value="C:proton-transporting ATP synthase complex"/>
    <property type="evidence" value="ECO:0007669"/>
    <property type="project" value="UniProtKB-KW"/>
</dbReference>
<evidence type="ECO:0000256" key="4">
    <source>
        <dbReference type="ARBA" id="ARBA00023065"/>
    </source>
</evidence>
<organism evidence="8 9">
    <name type="scientific">Xylanibacter ruminicola</name>
    <name type="common">Prevotella ruminicola</name>
    <dbReference type="NCBI Taxonomy" id="839"/>
    <lineage>
        <taxon>Bacteria</taxon>
        <taxon>Pseudomonadati</taxon>
        <taxon>Bacteroidota</taxon>
        <taxon>Bacteroidia</taxon>
        <taxon>Bacteroidales</taxon>
        <taxon>Prevotellaceae</taxon>
        <taxon>Xylanibacter</taxon>
    </lineage>
</organism>
<dbReference type="InterPro" id="IPR000711">
    <property type="entry name" value="ATPase_OSCP/dsu"/>
</dbReference>
<keyword evidence="3 7" id="KW-0375">Hydrogen ion transport</keyword>
<evidence type="ECO:0000256" key="2">
    <source>
        <dbReference type="ARBA" id="ARBA00022448"/>
    </source>
</evidence>
<dbReference type="SUPFAM" id="SSF47928">
    <property type="entry name" value="N-terminal domain of the delta subunit of the F1F0-ATP synthase"/>
    <property type="match status" value="1"/>
</dbReference>
<dbReference type="NCBIfam" id="NF009964">
    <property type="entry name" value="PRK13429.1-3"/>
    <property type="match status" value="1"/>
</dbReference>
<evidence type="ECO:0000256" key="5">
    <source>
        <dbReference type="ARBA" id="ARBA00023136"/>
    </source>
</evidence>
<dbReference type="Proteomes" id="UP000182257">
    <property type="component" value="Unassembled WGS sequence"/>
</dbReference>
<keyword evidence="2 7" id="KW-0813">Transport</keyword>
<gene>
    <name evidence="7" type="primary">atpH</name>
    <name evidence="8" type="ORF">SAMN05216462_0924</name>
</gene>
<dbReference type="GO" id="GO:0046933">
    <property type="term" value="F:proton-transporting ATP synthase activity, rotational mechanism"/>
    <property type="evidence" value="ECO:0007669"/>
    <property type="project" value="UniProtKB-UniRule"/>
</dbReference>
<dbReference type="Pfam" id="PF00213">
    <property type="entry name" value="OSCP"/>
    <property type="match status" value="1"/>
</dbReference>
<keyword evidence="7" id="KW-1003">Cell membrane</keyword>
<evidence type="ECO:0000256" key="6">
    <source>
        <dbReference type="ARBA" id="ARBA00023310"/>
    </source>
</evidence>
<keyword evidence="7" id="KW-0139">CF(1)</keyword>